<accession>A0A367ISD3</accession>
<evidence type="ECO:0000313" key="2">
    <source>
        <dbReference type="EMBL" id="RCH80539.1"/>
    </source>
</evidence>
<name>A0A367ISD3_RHIST</name>
<dbReference type="EMBL" id="PJQM01005944">
    <property type="protein sequence ID" value="RCH80539.1"/>
    <property type="molecule type" value="Genomic_DNA"/>
</dbReference>
<dbReference type="AlphaFoldDB" id="A0A367ISD3"/>
<proteinExistence type="predicted"/>
<organism evidence="2 3">
    <name type="scientific">Rhizopus stolonifer</name>
    <name type="common">Rhizopus nigricans</name>
    <dbReference type="NCBI Taxonomy" id="4846"/>
    <lineage>
        <taxon>Eukaryota</taxon>
        <taxon>Fungi</taxon>
        <taxon>Fungi incertae sedis</taxon>
        <taxon>Mucoromycota</taxon>
        <taxon>Mucoromycotina</taxon>
        <taxon>Mucoromycetes</taxon>
        <taxon>Mucorales</taxon>
        <taxon>Mucorineae</taxon>
        <taxon>Rhizopodaceae</taxon>
        <taxon>Rhizopus</taxon>
    </lineage>
</organism>
<keyword evidence="1" id="KW-0175">Coiled coil</keyword>
<dbReference type="InterPro" id="IPR052831">
    <property type="entry name" value="Apoptosis_promoter"/>
</dbReference>
<dbReference type="PANTHER" id="PTHR48190">
    <property type="entry name" value="PROGRAMMED CELL DEATH PROTEIN 7"/>
    <property type="match status" value="1"/>
</dbReference>
<dbReference type="InterPro" id="IPR031974">
    <property type="entry name" value="PDCD7"/>
</dbReference>
<sequence>MSITQTKDKLAEAISIHERLSQEIENNTLISTLNDEEWANYLRTLGHDTAKLIQSSRLLDNDNLITMLQNKQKRLKRHKAWKKRSKKKQKRQQILTEKQSKQWVKEMEWQVTMARPIERSENKEEKETKAKIKQLTKKLNKLTLLRKLRRKKLESQGHFFAEDGNDFFNKIKEWHEQQQQQQEEKDMVGPAKELVVDKQDAWKDEGEIDQNAYKFWCESNQSLDALLRIRKHWDKYIMKNEMDERDSTGKIPPTFVTPSPPANWIWASCLL</sequence>
<keyword evidence="3" id="KW-1185">Reference proteome</keyword>
<dbReference type="GO" id="GO:0005689">
    <property type="term" value="C:U12-type spliceosomal complex"/>
    <property type="evidence" value="ECO:0007669"/>
    <property type="project" value="TreeGrafter"/>
</dbReference>
<reference evidence="2 3" key="1">
    <citation type="journal article" date="2018" name="G3 (Bethesda)">
        <title>Phylogenetic and Phylogenomic Definition of Rhizopus Species.</title>
        <authorList>
            <person name="Gryganskyi A.P."/>
            <person name="Golan J."/>
            <person name="Dolatabadi S."/>
            <person name="Mondo S."/>
            <person name="Robb S."/>
            <person name="Idnurm A."/>
            <person name="Muszewska A."/>
            <person name="Steczkiewicz K."/>
            <person name="Masonjones S."/>
            <person name="Liao H.L."/>
            <person name="Gajdeczka M.T."/>
            <person name="Anike F."/>
            <person name="Vuek A."/>
            <person name="Anishchenko I.M."/>
            <person name="Voigt K."/>
            <person name="de Hoog G.S."/>
            <person name="Smith M.E."/>
            <person name="Heitman J."/>
            <person name="Vilgalys R."/>
            <person name="Stajich J.E."/>
        </authorList>
    </citation>
    <scope>NUCLEOTIDE SEQUENCE [LARGE SCALE GENOMIC DNA]</scope>
    <source>
        <strain evidence="2 3">LSU 92-RS-03</strain>
    </source>
</reference>
<dbReference type="OrthoDB" id="2289628at2759"/>
<dbReference type="PANTHER" id="PTHR48190:SF2">
    <property type="entry name" value="PROGRAMMED CELL DEATH PROTEIN 7"/>
    <property type="match status" value="1"/>
</dbReference>
<gene>
    <name evidence="2" type="ORF">CU098_005014</name>
</gene>
<evidence type="ECO:0000313" key="3">
    <source>
        <dbReference type="Proteomes" id="UP000253551"/>
    </source>
</evidence>
<comment type="caution">
    <text evidence="2">The sequence shown here is derived from an EMBL/GenBank/DDBJ whole genome shotgun (WGS) entry which is preliminary data.</text>
</comment>
<dbReference type="Proteomes" id="UP000253551">
    <property type="component" value="Unassembled WGS sequence"/>
</dbReference>
<evidence type="ECO:0000256" key="1">
    <source>
        <dbReference type="SAM" id="Coils"/>
    </source>
</evidence>
<protein>
    <submittedName>
        <fullName evidence="2">Uncharacterized protein</fullName>
    </submittedName>
</protein>
<dbReference type="Pfam" id="PF16021">
    <property type="entry name" value="PDCD7"/>
    <property type="match status" value="1"/>
</dbReference>
<dbReference type="STRING" id="4846.A0A367ISD3"/>
<feature type="coiled-coil region" evidence="1">
    <location>
        <begin position="118"/>
        <end position="145"/>
    </location>
</feature>